<gene>
    <name evidence="1" type="ORF">PMPD1_0895</name>
</gene>
<protein>
    <submittedName>
        <fullName evidence="1">DUF943 family protein</fullName>
    </submittedName>
</protein>
<proteinExistence type="predicted"/>
<dbReference type="KEGG" id="pmak:PMPD1_0895"/>
<dbReference type="Proteomes" id="UP000505325">
    <property type="component" value="Chromosome"/>
</dbReference>
<accession>A0A6M8U8Q4</accession>
<keyword evidence="2" id="KW-1185">Reference proteome</keyword>
<evidence type="ECO:0000313" key="1">
    <source>
        <dbReference type="EMBL" id="QKJ85864.1"/>
    </source>
</evidence>
<dbReference type="RefSeq" id="WP_173632923.1">
    <property type="nucleotide sequence ID" value="NZ_CP054212.1"/>
</dbReference>
<dbReference type="Pfam" id="PF06092">
    <property type="entry name" value="DUF943"/>
    <property type="match status" value="1"/>
</dbReference>
<sequence>MKKTSKFVLIFVFFVACLYIIFRLSLPTLIVAIHKDQYVNNILVVNPPLTDKAKIHWWKKNKAKIKSYFDIPSSRSDGTFTIIFWDFGDGYSPLTPRNLDMLPGNNTDYLYCFDDMKVKANCIEKKQIMTITKSTSGRIYITTNKRYLLKENGKFIEEKE</sequence>
<dbReference type="InterPro" id="IPR010351">
    <property type="entry name" value="DUF943"/>
</dbReference>
<reference evidence="1 2" key="1">
    <citation type="submission" date="2020-06" db="EMBL/GenBank/DDBJ databases">
        <title>Genome sequence of Paramixta manurensis strain PD-1.</title>
        <authorList>
            <person name="Lee C.W."/>
            <person name="Kim J."/>
        </authorList>
    </citation>
    <scope>NUCLEOTIDE SEQUENCE [LARGE SCALE GENOMIC DNA]</scope>
    <source>
        <strain evidence="1 2">PD-1</strain>
    </source>
</reference>
<dbReference type="EMBL" id="CP054212">
    <property type="protein sequence ID" value="QKJ85864.1"/>
    <property type="molecule type" value="Genomic_DNA"/>
</dbReference>
<dbReference type="AlphaFoldDB" id="A0A6M8U8Q4"/>
<name>A0A6M8U8Q4_9GAMM</name>
<dbReference type="PROSITE" id="PS51257">
    <property type="entry name" value="PROKAR_LIPOPROTEIN"/>
    <property type="match status" value="1"/>
</dbReference>
<organism evidence="1 2">
    <name type="scientific">Paramixta manurensis</name>
    <dbReference type="NCBI Taxonomy" id="2740817"/>
    <lineage>
        <taxon>Bacteria</taxon>
        <taxon>Pseudomonadati</taxon>
        <taxon>Pseudomonadota</taxon>
        <taxon>Gammaproteobacteria</taxon>
        <taxon>Enterobacterales</taxon>
        <taxon>Erwiniaceae</taxon>
        <taxon>Paramixta</taxon>
    </lineage>
</organism>
<evidence type="ECO:0000313" key="2">
    <source>
        <dbReference type="Proteomes" id="UP000505325"/>
    </source>
</evidence>